<gene>
    <name evidence="1" type="ORF">SEVIR_4G060600v2</name>
</gene>
<evidence type="ECO:0000313" key="1">
    <source>
        <dbReference type="EMBL" id="TKW20062.1"/>
    </source>
</evidence>
<proteinExistence type="predicted"/>
<accession>A0A4U6UW79</accession>
<organism evidence="1 2">
    <name type="scientific">Setaria viridis</name>
    <name type="common">Green bristlegrass</name>
    <name type="synonym">Setaria italica subsp. viridis</name>
    <dbReference type="NCBI Taxonomy" id="4556"/>
    <lineage>
        <taxon>Eukaryota</taxon>
        <taxon>Viridiplantae</taxon>
        <taxon>Streptophyta</taxon>
        <taxon>Embryophyta</taxon>
        <taxon>Tracheophyta</taxon>
        <taxon>Spermatophyta</taxon>
        <taxon>Magnoliopsida</taxon>
        <taxon>Liliopsida</taxon>
        <taxon>Poales</taxon>
        <taxon>Poaceae</taxon>
        <taxon>PACMAD clade</taxon>
        <taxon>Panicoideae</taxon>
        <taxon>Panicodae</taxon>
        <taxon>Paniceae</taxon>
        <taxon>Cenchrinae</taxon>
        <taxon>Setaria</taxon>
    </lineage>
</organism>
<dbReference type="EMBL" id="CM016555">
    <property type="protein sequence ID" value="TKW20062.1"/>
    <property type="molecule type" value="Genomic_DNA"/>
</dbReference>
<protein>
    <submittedName>
        <fullName evidence="1">Uncharacterized protein</fullName>
    </submittedName>
</protein>
<dbReference type="AlphaFoldDB" id="A0A4U6UW79"/>
<keyword evidence="2" id="KW-1185">Reference proteome</keyword>
<evidence type="ECO:0000313" key="2">
    <source>
        <dbReference type="Proteomes" id="UP000298652"/>
    </source>
</evidence>
<sequence length="106" mass="11640">MPSPPIPTSPVSTSGIAELLSTTEQGLLPNLPPAPGRRGWRLKKTPVSFSGLCHSKHQACSRVKHLSAEERVNHVLCRRLGYIKDDFTPAEEAIRDFIVTFQGPIP</sequence>
<name>A0A4U6UW79_SETVI</name>
<dbReference type="Proteomes" id="UP000298652">
    <property type="component" value="Chromosome 4"/>
</dbReference>
<dbReference type="Gramene" id="TKW20062">
    <property type="protein sequence ID" value="TKW20062"/>
    <property type="gene ID" value="SEVIR_4G060600v2"/>
</dbReference>
<reference evidence="1" key="1">
    <citation type="submission" date="2019-03" db="EMBL/GenBank/DDBJ databases">
        <title>WGS assembly of Setaria viridis.</title>
        <authorList>
            <person name="Huang P."/>
            <person name="Jenkins J."/>
            <person name="Grimwood J."/>
            <person name="Barry K."/>
            <person name="Healey A."/>
            <person name="Mamidi S."/>
            <person name="Sreedasyam A."/>
            <person name="Shu S."/>
            <person name="Feldman M."/>
            <person name="Wu J."/>
            <person name="Yu Y."/>
            <person name="Chen C."/>
            <person name="Johnson J."/>
            <person name="Rokhsar D."/>
            <person name="Baxter I."/>
            <person name="Schmutz J."/>
            <person name="Brutnell T."/>
            <person name="Kellogg E."/>
        </authorList>
    </citation>
    <scope>NUCLEOTIDE SEQUENCE [LARGE SCALE GENOMIC DNA]</scope>
</reference>